<dbReference type="AlphaFoldDB" id="A0A2P8DIH9"/>
<dbReference type="Proteomes" id="UP000240542">
    <property type="component" value="Unassembled WGS sequence"/>
</dbReference>
<reference evidence="2 3" key="1">
    <citation type="submission" date="2018-03" db="EMBL/GenBank/DDBJ databases">
        <title>Genomic Encyclopedia of Archaeal and Bacterial Type Strains, Phase II (KMG-II): from individual species to whole genera.</title>
        <authorList>
            <person name="Goeker M."/>
        </authorList>
    </citation>
    <scope>NUCLEOTIDE SEQUENCE [LARGE SCALE GENOMIC DNA]</scope>
    <source>
        <strain evidence="2 3">DSM 45312</strain>
    </source>
</reference>
<keyword evidence="1" id="KW-0472">Membrane</keyword>
<evidence type="ECO:0008006" key="4">
    <source>
        <dbReference type="Google" id="ProtNLM"/>
    </source>
</evidence>
<keyword evidence="1" id="KW-1133">Transmembrane helix</keyword>
<keyword evidence="1" id="KW-0812">Transmembrane</keyword>
<accession>A0A2P8DIH9</accession>
<feature type="transmembrane region" description="Helical" evidence="1">
    <location>
        <begin position="68"/>
        <end position="92"/>
    </location>
</feature>
<gene>
    <name evidence="2" type="ORF">CLV63_1094</name>
</gene>
<evidence type="ECO:0000313" key="3">
    <source>
        <dbReference type="Proteomes" id="UP000240542"/>
    </source>
</evidence>
<evidence type="ECO:0000256" key="1">
    <source>
        <dbReference type="SAM" id="Phobius"/>
    </source>
</evidence>
<dbReference type="RefSeq" id="WP_106583413.1">
    <property type="nucleotide sequence ID" value="NZ_PYGA01000009.1"/>
</dbReference>
<protein>
    <recommendedName>
        <fullName evidence="4">DUF4190 domain-containing protein</fullName>
    </recommendedName>
</protein>
<comment type="caution">
    <text evidence="2">The sequence shown here is derived from an EMBL/GenBank/DDBJ whole genome shotgun (WGS) entry which is preliminary data.</text>
</comment>
<dbReference type="OrthoDB" id="3429617at2"/>
<proteinExistence type="predicted"/>
<evidence type="ECO:0000313" key="2">
    <source>
        <dbReference type="EMBL" id="PSK97001.1"/>
    </source>
</evidence>
<keyword evidence="3" id="KW-1185">Reference proteome</keyword>
<sequence>MSNEPSSTPNAEGQRPAVERGGLWGLFFSTAGLLLPPYGMLLSIFGIAQGRRARKAAKANNAQAPGALLSMILGGIGVLFSLLVILGQWMFWDEYSEYQQCTARAHTEISQTECDTAFEKQVVERYPMLEGQLPANLTP</sequence>
<name>A0A2P8DIH9_9ACTN</name>
<feature type="transmembrane region" description="Helical" evidence="1">
    <location>
        <begin position="23"/>
        <end position="47"/>
    </location>
</feature>
<dbReference type="EMBL" id="PYGA01000009">
    <property type="protein sequence ID" value="PSK97001.1"/>
    <property type="molecule type" value="Genomic_DNA"/>
</dbReference>
<organism evidence="2 3">
    <name type="scientific">Murinocardiopsis flavida</name>
    <dbReference type="NCBI Taxonomy" id="645275"/>
    <lineage>
        <taxon>Bacteria</taxon>
        <taxon>Bacillati</taxon>
        <taxon>Actinomycetota</taxon>
        <taxon>Actinomycetes</taxon>
        <taxon>Streptosporangiales</taxon>
        <taxon>Nocardiopsidaceae</taxon>
        <taxon>Murinocardiopsis</taxon>
    </lineage>
</organism>